<evidence type="ECO:0000256" key="3">
    <source>
        <dbReference type="ARBA" id="ARBA00023002"/>
    </source>
</evidence>
<keyword evidence="4" id="KW-0484">Methanogenesis</keyword>
<dbReference type="Gene3D" id="3.20.20.30">
    <property type="entry name" value="Luciferase-like domain"/>
    <property type="match status" value="1"/>
</dbReference>
<evidence type="ECO:0000313" key="7">
    <source>
        <dbReference type="Proteomes" id="UP000033111"/>
    </source>
</evidence>
<dbReference type="HOGENOM" id="CLU_027853_5_3_2"/>
<dbReference type="GeneID" id="24862049"/>
<dbReference type="GO" id="GO:0005737">
    <property type="term" value="C:cytoplasm"/>
    <property type="evidence" value="ECO:0007669"/>
    <property type="project" value="UniProtKB-SubCell"/>
</dbReference>
<comment type="catalytic activity">
    <reaction evidence="4">
        <text>5-methyl-5,6,7,8-tetrahydromethanopterin + oxidized coenzyme F420-(gamma-L-Glu)(n) + H(+) = 5,10-methylenetetrahydromethanopterin + reduced coenzyme F420-(gamma-L-Glu)(n)</text>
        <dbReference type="Rhea" id="RHEA:21144"/>
        <dbReference type="Rhea" id="RHEA-COMP:12939"/>
        <dbReference type="Rhea" id="RHEA-COMP:14378"/>
        <dbReference type="ChEBI" id="CHEBI:15378"/>
        <dbReference type="ChEBI" id="CHEBI:57818"/>
        <dbReference type="ChEBI" id="CHEBI:58116"/>
        <dbReference type="ChEBI" id="CHEBI:133980"/>
        <dbReference type="ChEBI" id="CHEBI:139511"/>
        <dbReference type="EC" id="1.5.98.2"/>
    </reaction>
</comment>
<keyword evidence="7" id="KW-1185">Reference proteome</keyword>
<dbReference type="PANTHER" id="PTHR43244:SF1">
    <property type="entry name" value="5,10-METHYLENETETRAHYDROMETHANOPTERIN REDUCTASE"/>
    <property type="match status" value="1"/>
</dbReference>
<dbReference type="InterPro" id="IPR019946">
    <property type="entry name" value="MeH4methanopterin_reductase"/>
</dbReference>
<dbReference type="AlphaFoldDB" id="A0A0E3L991"/>
<proteinExistence type="inferred from homology"/>
<comment type="pathway">
    <text evidence="4">One-carbon metabolism; methanogenesis from CO(2); methyl-coenzyme M from 5,10-methylene-5,6,7,8-tetrahydromethanopterin: step 1/2.</text>
</comment>
<dbReference type="InterPro" id="IPR011251">
    <property type="entry name" value="Luciferase-like_dom"/>
</dbReference>
<keyword evidence="3 4" id="KW-0560">Oxidoreductase</keyword>
<protein>
    <recommendedName>
        <fullName evidence="4">5,10-methylenetetrahydromethanopterin reductase</fullName>
        <ecNumber evidence="4">1.5.98.2</ecNumber>
    </recommendedName>
    <alternativeName>
        <fullName evidence="4">Coenzyme F420-dependent N(5),N(10)-methylenetetrahydromethanopterin reductase</fullName>
    </alternativeName>
    <alternativeName>
        <fullName evidence="4">Methylene-H(4)MPT reductase</fullName>
    </alternativeName>
</protein>
<dbReference type="EMBL" id="CP009506">
    <property type="protein sequence ID" value="AKB29861.1"/>
    <property type="molecule type" value="Genomic_DNA"/>
</dbReference>
<gene>
    <name evidence="4" type="primary">mer</name>
    <name evidence="6" type="ORF">MSSIT_3142</name>
</gene>
<dbReference type="NCBIfam" id="NF002619">
    <property type="entry name" value="PRK02271.1"/>
    <property type="match status" value="1"/>
</dbReference>
<dbReference type="UniPathway" id="UPA00640">
    <property type="reaction ID" value="UER00697"/>
</dbReference>
<evidence type="ECO:0000313" key="6">
    <source>
        <dbReference type="EMBL" id="AKB29861.1"/>
    </source>
</evidence>
<dbReference type="GO" id="GO:0018537">
    <property type="term" value="F:coenzyme F420-dependent N5,N10-methenyltetrahydromethanopterin reductase activity"/>
    <property type="evidence" value="ECO:0007669"/>
    <property type="project" value="UniProtKB-UniRule"/>
</dbReference>
<dbReference type="GeneID" id="41607251"/>
<dbReference type="CDD" id="cd01097">
    <property type="entry name" value="Tetrahydromethanopterin_reductase"/>
    <property type="match status" value="1"/>
</dbReference>
<dbReference type="RefSeq" id="WP_048173640.1">
    <property type="nucleotide sequence ID" value="NZ_CP009506.1"/>
</dbReference>
<dbReference type="OrthoDB" id="213164at2157"/>
<keyword evidence="1 4" id="KW-0963">Cytoplasm</keyword>
<comment type="similarity">
    <text evidence="4">Belongs to the mer family.</text>
</comment>
<evidence type="ECO:0000256" key="2">
    <source>
        <dbReference type="ARBA" id="ARBA00022563"/>
    </source>
</evidence>
<name>A0A0E3L991_9EURY</name>
<feature type="domain" description="Luciferase-like" evidence="5">
    <location>
        <begin position="17"/>
        <end position="302"/>
    </location>
</feature>
<dbReference type="NCBIfam" id="TIGR03555">
    <property type="entry name" value="F420_mer"/>
    <property type="match status" value="1"/>
</dbReference>
<dbReference type="GO" id="GO:0019386">
    <property type="term" value="P:methanogenesis, from carbon dioxide"/>
    <property type="evidence" value="ECO:0007669"/>
    <property type="project" value="UniProtKB-UniRule"/>
</dbReference>
<dbReference type="EC" id="1.5.98.2" evidence="4"/>
<dbReference type="PANTHER" id="PTHR43244">
    <property type="match status" value="1"/>
</dbReference>
<organism evidence="6 7">
    <name type="scientific">Methanosarcina siciliae T4/M</name>
    <dbReference type="NCBI Taxonomy" id="1434120"/>
    <lineage>
        <taxon>Archaea</taxon>
        <taxon>Methanobacteriati</taxon>
        <taxon>Methanobacteriota</taxon>
        <taxon>Stenosarchaea group</taxon>
        <taxon>Methanomicrobia</taxon>
        <taxon>Methanosarcinales</taxon>
        <taxon>Methanosarcinaceae</taxon>
        <taxon>Methanosarcina</taxon>
    </lineage>
</organism>
<dbReference type="Pfam" id="PF00296">
    <property type="entry name" value="Bac_luciferase"/>
    <property type="match status" value="1"/>
</dbReference>
<dbReference type="InterPro" id="IPR050564">
    <property type="entry name" value="F420-G6PD/mer"/>
</dbReference>
<sequence>MKFGIEFVPSDPALKIAYYAKLSEQQGFDYVWITDHYNNRDVYSTLTVLALNTNSIKIGSGVTNSYTRNPAITASSIASIAEISGGRAVLGLGPGDKATFDAMGIAWEKPLATTREAIQAIRGFIEGKKVSMDGEMVKFGGAKLAFKAGNVPIYMGAQGPKMLELSGEVADGVLINASHPKDFEVAVEQIRKGAEKAGRDPSEVDVTAYACFSIDKDPAKAINAAKVVVAFIVAGSPDLVLERHGIPVDAKKQIGDAIAKGDFGALMGGLVTPQMIEAFAICGTPEDCMKRIKDLEAIGVTQIVAGSPIGPDKEKAIKLIGKEIIAKM</sequence>
<reference evidence="6 7" key="1">
    <citation type="submission" date="2014-07" db="EMBL/GenBank/DDBJ databases">
        <title>Methanogenic archaea and the global carbon cycle.</title>
        <authorList>
            <person name="Henriksen J.R."/>
            <person name="Luke J."/>
            <person name="Reinhart S."/>
            <person name="Benedict M.N."/>
            <person name="Youngblut N.D."/>
            <person name="Metcalf M.E."/>
            <person name="Whitaker R.J."/>
            <person name="Metcalf W.W."/>
        </authorList>
    </citation>
    <scope>NUCLEOTIDE SEQUENCE [LARGE SCALE GENOMIC DNA]</scope>
    <source>
        <strain evidence="6 7">T4/M</strain>
    </source>
</reference>
<dbReference type="Proteomes" id="UP000033111">
    <property type="component" value="Chromosome"/>
</dbReference>
<evidence type="ECO:0000256" key="1">
    <source>
        <dbReference type="ARBA" id="ARBA00022490"/>
    </source>
</evidence>
<evidence type="ECO:0000256" key="4">
    <source>
        <dbReference type="HAMAP-Rule" id="MF_01091"/>
    </source>
</evidence>
<dbReference type="PATRIC" id="fig|1434120.4.peg.4084"/>
<dbReference type="HAMAP" id="MF_01091">
    <property type="entry name" value="F420_mer"/>
    <property type="match status" value="1"/>
</dbReference>
<dbReference type="KEGG" id="msw:MSSIT_3142"/>
<dbReference type="GO" id="GO:0016705">
    <property type="term" value="F:oxidoreductase activity, acting on paired donors, with incorporation or reduction of molecular oxygen"/>
    <property type="evidence" value="ECO:0007669"/>
    <property type="project" value="InterPro"/>
</dbReference>
<evidence type="ECO:0000259" key="5">
    <source>
        <dbReference type="Pfam" id="PF00296"/>
    </source>
</evidence>
<comment type="subcellular location">
    <subcellularLocation>
        <location evidence="4">Cytoplasm</location>
    </subcellularLocation>
</comment>
<dbReference type="GO" id="GO:0006730">
    <property type="term" value="P:one-carbon metabolic process"/>
    <property type="evidence" value="ECO:0007669"/>
    <property type="project" value="UniProtKB-UniRule"/>
</dbReference>
<accession>A0A0E3L991</accession>
<keyword evidence="2 4" id="KW-0554">One-carbon metabolism</keyword>
<dbReference type="InterPro" id="IPR036661">
    <property type="entry name" value="Luciferase-like_sf"/>
</dbReference>
<dbReference type="SUPFAM" id="SSF51679">
    <property type="entry name" value="Bacterial luciferase-like"/>
    <property type="match status" value="1"/>
</dbReference>
<comment type="function">
    <text evidence="4">Catalyzes the reversible reduction of methylene-H(4)MPT to methyl-H(4)MPT.</text>
</comment>